<gene>
    <name evidence="1" type="ORF">METZ01_LOCUS69900</name>
</gene>
<sequence>MGLDDYSAQFARCLMRVLSWMSTFADIASI</sequence>
<evidence type="ECO:0000313" key="1">
    <source>
        <dbReference type="EMBL" id="SVA17046.1"/>
    </source>
</evidence>
<proteinExistence type="predicted"/>
<organism evidence="1">
    <name type="scientific">marine metagenome</name>
    <dbReference type="NCBI Taxonomy" id="408172"/>
    <lineage>
        <taxon>unclassified sequences</taxon>
        <taxon>metagenomes</taxon>
        <taxon>ecological metagenomes</taxon>
    </lineage>
</organism>
<dbReference type="EMBL" id="UINC01004816">
    <property type="protein sequence ID" value="SVA17046.1"/>
    <property type="molecule type" value="Genomic_DNA"/>
</dbReference>
<reference evidence="1" key="1">
    <citation type="submission" date="2018-05" db="EMBL/GenBank/DDBJ databases">
        <authorList>
            <person name="Lanie J.A."/>
            <person name="Ng W.-L."/>
            <person name="Kazmierczak K.M."/>
            <person name="Andrzejewski T.M."/>
            <person name="Davidsen T.M."/>
            <person name="Wayne K.J."/>
            <person name="Tettelin H."/>
            <person name="Glass J.I."/>
            <person name="Rusch D."/>
            <person name="Podicherti R."/>
            <person name="Tsui H.-C.T."/>
            <person name="Winkler M.E."/>
        </authorList>
    </citation>
    <scope>NUCLEOTIDE SEQUENCE</scope>
</reference>
<name>A0A381TLT4_9ZZZZ</name>
<accession>A0A381TLT4</accession>
<dbReference type="AlphaFoldDB" id="A0A381TLT4"/>
<protein>
    <submittedName>
        <fullName evidence="1">Uncharacterized protein</fullName>
    </submittedName>
</protein>